<dbReference type="InterPro" id="IPR038883">
    <property type="entry name" value="AN11006-like"/>
</dbReference>
<evidence type="ECO:0000313" key="3">
    <source>
        <dbReference type="Proteomes" id="UP000270230"/>
    </source>
</evidence>
<evidence type="ECO:0000313" key="2">
    <source>
        <dbReference type="EMBL" id="RMY40463.1"/>
    </source>
</evidence>
<dbReference type="AlphaFoldDB" id="A0A3M7BL22"/>
<feature type="compositionally biased region" description="Low complexity" evidence="1">
    <location>
        <begin position="1"/>
        <end position="18"/>
    </location>
</feature>
<reference evidence="2 3" key="1">
    <citation type="journal article" date="2018" name="BMC Genomics">
        <title>Genomic evidence for intraspecific hybridization in a clonal and extremely halotolerant yeast.</title>
        <authorList>
            <person name="Gostincar C."/>
            <person name="Stajich J.E."/>
            <person name="Zupancic J."/>
            <person name="Zalar P."/>
            <person name="Gunde-Cimerman N."/>
        </authorList>
    </citation>
    <scope>NUCLEOTIDE SEQUENCE [LARGE SCALE GENOMIC DNA]</scope>
    <source>
        <strain evidence="2 3">EXF-151</strain>
    </source>
</reference>
<feature type="compositionally biased region" description="Basic residues" evidence="1">
    <location>
        <begin position="61"/>
        <end position="70"/>
    </location>
</feature>
<evidence type="ECO:0000256" key="1">
    <source>
        <dbReference type="SAM" id="MobiDB-lite"/>
    </source>
</evidence>
<gene>
    <name evidence="2" type="ORF">D0865_12551</name>
</gene>
<sequence length="350" mass="38210">MSAKRSSPPSSASSTSSHTSEKLRSLQHEAENASDYEEPSPLKIGLQGPISNSKASQQLAKWRKTSHKTTPRGYLEDSGFPAVILNGAEVAPRKPKLNRWEAHQLRQVQARKEEEGGLIPAPLRASDGKKGKKEAQQFTPSNMGLLARLPGEMRNSIYRYALVEPCDPITGHPRPVRVSGSDLICGRGPCVHGNPRGAAPGIASTCRQIRKEVLGIWVGENEVLFDAVMVRNRCAGNWVKGLGHYACLLKKVRLEIQVLVRPPSSGAQGQCTKQERVEIGVELPAGREDGRFEMWVEGKVPSKGKDEEKGLREKVEGLNEGGEGVQGQAGNLAVLLYSEELAELVFKCRK</sequence>
<dbReference type="PANTHER" id="PTHR42085:SF2">
    <property type="entry name" value="F-BOX DOMAIN-CONTAINING PROTEIN"/>
    <property type="match status" value="1"/>
</dbReference>
<proteinExistence type="predicted"/>
<organism evidence="2 3">
    <name type="scientific">Hortaea werneckii</name>
    <name type="common">Black yeast</name>
    <name type="synonym">Cladosporium werneckii</name>
    <dbReference type="NCBI Taxonomy" id="91943"/>
    <lineage>
        <taxon>Eukaryota</taxon>
        <taxon>Fungi</taxon>
        <taxon>Dikarya</taxon>
        <taxon>Ascomycota</taxon>
        <taxon>Pezizomycotina</taxon>
        <taxon>Dothideomycetes</taxon>
        <taxon>Dothideomycetidae</taxon>
        <taxon>Mycosphaerellales</taxon>
        <taxon>Teratosphaeriaceae</taxon>
        <taxon>Hortaea</taxon>
    </lineage>
</organism>
<name>A0A3M7BL22_HORWE</name>
<dbReference type="OrthoDB" id="62952at2759"/>
<dbReference type="Proteomes" id="UP000270230">
    <property type="component" value="Unassembled WGS sequence"/>
</dbReference>
<feature type="region of interest" description="Disordered" evidence="1">
    <location>
        <begin position="1"/>
        <end position="77"/>
    </location>
</feature>
<feature type="compositionally biased region" description="Polar residues" evidence="1">
    <location>
        <begin position="49"/>
        <end position="59"/>
    </location>
</feature>
<protein>
    <submittedName>
        <fullName evidence="2">Uncharacterized protein</fullName>
    </submittedName>
</protein>
<accession>A0A3M7BL22</accession>
<dbReference type="EMBL" id="QWIN01001479">
    <property type="protein sequence ID" value="RMY40463.1"/>
    <property type="molecule type" value="Genomic_DNA"/>
</dbReference>
<feature type="compositionally biased region" description="Basic and acidic residues" evidence="1">
    <location>
        <begin position="19"/>
        <end position="31"/>
    </location>
</feature>
<comment type="caution">
    <text evidence="2">The sequence shown here is derived from an EMBL/GenBank/DDBJ whole genome shotgun (WGS) entry which is preliminary data.</text>
</comment>
<dbReference type="PANTHER" id="PTHR42085">
    <property type="entry name" value="F-BOX DOMAIN-CONTAINING PROTEIN"/>
    <property type="match status" value="1"/>
</dbReference>